<evidence type="ECO:0000313" key="2">
    <source>
        <dbReference type="Proteomes" id="UP001055072"/>
    </source>
</evidence>
<feature type="non-terminal residue" evidence="1">
    <location>
        <position position="1"/>
    </location>
</feature>
<comment type="caution">
    <text evidence="1">The sequence shown here is derived from an EMBL/GenBank/DDBJ whole genome shotgun (WGS) entry which is preliminary data.</text>
</comment>
<name>A0ACB8U9X3_9APHY</name>
<protein>
    <submittedName>
        <fullName evidence="1">AhpC/TSA antioxidant enzyme-domain-containing protein</fullName>
    </submittedName>
</protein>
<dbReference type="Proteomes" id="UP001055072">
    <property type="component" value="Unassembled WGS sequence"/>
</dbReference>
<dbReference type="EMBL" id="MU274906">
    <property type="protein sequence ID" value="KAI0091040.1"/>
    <property type="molecule type" value="Genomic_DNA"/>
</dbReference>
<organism evidence="1 2">
    <name type="scientific">Irpex rosettiformis</name>
    <dbReference type="NCBI Taxonomy" id="378272"/>
    <lineage>
        <taxon>Eukaryota</taxon>
        <taxon>Fungi</taxon>
        <taxon>Dikarya</taxon>
        <taxon>Basidiomycota</taxon>
        <taxon>Agaricomycotina</taxon>
        <taxon>Agaricomycetes</taxon>
        <taxon>Polyporales</taxon>
        <taxon>Irpicaceae</taxon>
        <taxon>Irpex</taxon>
    </lineage>
</organism>
<gene>
    <name evidence="1" type="ORF">BDY19DRAFT_876708</name>
</gene>
<evidence type="ECO:0000313" key="1">
    <source>
        <dbReference type="EMBL" id="KAI0091040.1"/>
    </source>
</evidence>
<keyword evidence="2" id="KW-1185">Reference proteome</keyword>
<accession>A0ACB8U9X3</accession>
<reference evidence="1" key="1">
    <citation type="journal article" date="2021" name="Environ. Microbiol.">
        <title>Gene family expansions and transcriptome signatures uncover fungal adaptations to wood decay.</title>
        <authorList>
            <person name="Hage H."/>
            <person name="Miyauchi S."/>
            <person name="Viragh M."/>
            <person name="Drula E."/>
            <person name="Min B."/>
            <person name="Chaduli D."/>
            <person name="Navarro D."/>
            <person name="Favel A."/>
            <person name="Norest M."/>
            <person name="Lesage-Meessen L."/>
            <person name="Balint B."/>
            <person name="Merenyi Z."/>
            <person name="de Eugenio L."/>
            <person name="Morin E."/>
            <person name="Martinez A.T."/>
            <person name="Baldrian P."/>
            <person name="Stursova M."/>
            <person name="Martinez M.J."/>
            <person name="Novotny C."/>
            <person name="Magnuson J.K."/>
            <person name="Spatafora J.W."/>
            <person name="Maurice S."/>
            <person name="Pangilinan J."/>
            <person name="Andreopoulos W."/>
            <person name="LaButti K."/>
            <person name="Hundley H."/>
            <person name="Na H."/>
            <person name="Kuo A."/>
            <person name="Barry K."/>
            <person name="Lipzen A."/>
            <person name="Henrissat B."/>
            <person name="Riley R."/>
            <person name="Ahrendt S."/>
            <person name="Nagy L.G."/>
            <person name="Grigoriev I.V."/>
            <person name="Martin F."/>
            <person name="Rosso M.N."/>
        </authorList>
    </citation>
    <scope>NUCLEOTIDE SEQUENCE</scope>
    <source>
        <strain evidence="1">CBS 384.51</strain>
    </source>
</reference>
<proteinExistence type="predicted"/>
<feature type="non-terminal residue" evidence="1">
    <location>
        <position position="234"/>
    </location>
</feature>
<sequence length="234" mass="26821">FDEYAIPTQKQLENAASYTVIAQNGIRVPFGDLFRDKRAIVIFIRHFWCPMCQDYMYSIARTVNPEALSRAGVNLIIIGNGSPAMIKSYRHIFRTPFELYVDPTHRVYNSLGMTLRTTHPGPDHERGDYVRHGLFGGIAMVVRNALRVGMPVWEKSGDAAQLGGEFILGPGFTCSYAHRMRHTRSHAPIVEVLDAAGVPTYTLRSVQSHDDEERWMTRRRRSLDRMQAKREKRR</sequence>